<feature type="region of interest" description="Disordered" evidence="1">
    <location>
        <begin position="34"/>
        <end position="53"/>
    </location>
</feature>
<feature type="region of interest" description="Disordered" evidence="1">
    <location>
        <begin position="61"/>
        <end position="105"/>
    </location>
</feature>
<sequence>MTGEGPSGAPGQLREVLDNKDLVQQWQLGTVDVEDVQGKAGGKQEGPGSPGTAAIDLAQLALSDDEEGTEEQWEDVLMFPSKPPKRMYGKLGSDSGPSGEGMGKVELSEVGPQQVQGSEFRMENRTGGQGQLADFTSTPDSFSYQQVSSMWGVADSGEPSPAPRPEVKCQRGPCGQLECSVGPYNVGAMR</sequence>
<dbReference type="EMBL" id="JANPWB010000006">
    <property type="protein sequence ID" value="KAJ1178863.1"/>
    <property type="molecule type" value="Genomic_DNA"/>
</dbReference>
<keyword evidence="3" id="KW-1185">Reference proteome</keyword>
<feature type="region of interest" description="Disordered" evidence="1">
    <location>
        <begin position="121"/>
        <end position="173"/>
    </location>
</feature>
<evidence type="ECO:0000313" key="2">
    <source>
        <dbReference type="EMBL" id="KAJ1178863.1"/>
    </source>
</evidence>
<feature type="compositionally biased region" description="Polar residues" evidence="1">
    <location>
        <begin position="134"/>
        <end position="149"/>
    </location>
</feature>
<protein>
    <submittedName>
        <fullName evidence="2">Uncharacterized protein</fullName>
    </submittedName>
</protein>
<feature type="compositionally biased region" description="Acidic residues" evidence="1">
    <location>
        <begin position="63"/>
        <end position="74"/>
    </location>
</feature>
<comment type="caution">
    <text evidence="2">The sequence shown here is derived from an EMBL/GenBank/DDBJ whole genome shotgun (WGS) entry which is preliminary data.</text>
</comment>
<accession>A0AAV7TQH2</accession>
<evidence type="ECO:0000256" key="1">
    <source>
        <dbReference type="SAM" id="MobiDB-lite"/>
    </source>
</evidence>
<name>A0AAV7TQH2_PLEWA</name>
<gene>
    <name evidence="2" type="ORF">NDU88_004105</name>
</gene>
<proteinExistence type="predicted"/>
<feature type="region of interest" description="Disordered" evidence="1">
    <location>
        <begin position="1"/>
        <end position="20"/>
    </location>
</feature>
<feature type="compositionally biased region" description="Gly residues" evidence="1">
    <location>
        <begin position="39"/>
        <end position="49"/>
    </location>
</feature>
<reference evidence="2" key="1">
    <citation type="journal article" date="2022" name="bioRxiv">
        <title>Sequencing and chromosome-scale assembly of the giantPleurodeles waltlgenome.</title>
        <authorList>
            <person name="Brown T."/>
            <person name="Elewa A."/>
            <person name="Iarovenko S."/>
            <person name="Subramanian E."/>
            <person name="Araus A.J."/>
            <person name="Petzold A."/>
            <person name="Susuki M."/>
            <person name="Suzuki K.-i.T."/>
            <person name="Hayashi T."/>
            <person name="Toyoda A."/>
            <person name="Oliveira C."/>
            <person name="Osipova E."/>
            <person name="Leigh N.D."/>
            <person name="Simon A."/>
            <person name="Yun M.H."/>
        </authorList>
    </citation>
    <scope>NUCLEOTIDE SEQUENCE</scope>
    <source>
        <strain evidence="2">20211129_DDA</strain>
        <tissue evidence="2">Liver</tissue>
    </source>
</reference>
<evidence type="ECO:0000313" key="3">
    <source>
        <dbReference type="Proteomes" id="UP001066276"/>
    </source>
</evidence>
<dbReference type="Proteomes" id="UP001066276">
    <property type="component" value="Chromosome 3_2"/>
</dbReference>
<organism evidence="2 3">
    <name type="scientific">Pleurodeles waltl</name>
    <name type="common">Iberian ribbed newt</name>
    <dbReference type="NCBI Taxonomy" id="8319"/>
    <lineage>
        <taxon>Eukaryota</taxon>
        <taxon>Metazoa</taxon>
        <taxon>Chordata</taxon>
        <taxon>Craniata</taxon>
        <taxon>Vertebrata</taxon>
        <taxon>Euteleostomi</taxon>
        <taxon>Amphibia</taxon>
        <taxon>Batrachia</taxon>
        <taxon>Caudata</taxon>
        <taxon>Salamandroidea</taxon>
        <taxon>Salamandridae</taxon>
        <taxon>Pleurodelinae</taxon>
        <taxon>Pleurodeles</taxon>
    </lineage>
</organism>
<dbReference type="AlphaFoldDB" id="A0AAV7TQH2"/>